<comment type="caution">
    <text evidence="8">The sequence shown here is derived from an EMBL/GenBank/DDBJ whole genome shotgun (WGS) entry which is preliminary data.</text>
</comment>
<dbReference type="Pfam" id="PF02362">
    <property type="entry name" value="B3"/>
    <property type="match status" value="3"/>
</dbReference>
<dbReference type="PANTHER" id="PTHR31391">
    <property type="entry name" value="B3 DOMAIN-CONTAINING PROTEIN OS11G0197600-RELATED"/>
    <property type="match status" value="1"/>
</dbReference>
<keyword evidence="5" id="KW-0539">Nucleus</keyword>
<feature type="domain" description="TF-B3" evidence="7">
    <location>
        <begin position="187"/>
        <end position="281"/>
    </location>
</feature>
<dbReference type="Gene3D" id="2.40.330.10">
    <property type="entry name" value="DNA-binding pseudobarrel domain"/>
    <property type="match status" value="3"/>
</dbReference>
<evidence type="ECO:0000256" key="1">
    <source>
        <dbReference type="ARBA" id="ARBA00004123"/>
    </source>
</evidence>
<dbReference type="InterPro" id="IPR015300">
    <property type="entry name" value="DNA-bd_pseudobarrel_sf"/>
</dbReference>
<feature type="region of interest" description="Disordered" evidence="6">
    <location>
        <begin position="109"/>
        <end position="131"/>
    </location>
</feature>
<evidence type="ECO:0000256" key="3">
    <source>
        <dbReference type="ARBA" id="ARBA00023125"/>
    </source>
</evidence>
<dbReference type="Proteomes" id="UP000631114">
    <property type="component" value="Unassembled WGS sequence"/>
</dbReference>
<keyword evidence="2" id="KW-0805">Transcription regulation</keyword>
<dbReference type="CDD" id="cd10017">
    <property type="entry name" value="B3_DNA"/>
    <property type="match status" value="3"/>
</dbReference>
<keyword evidence="3" id="KW-0238">DNA-binding</keyword>
<evidence type="ECO:0000256" key="5">
    <source>
        <dbReference type="ARBA" id="ARBA00023242"/>
    </source>
</evidence>
<dbReference type="InterPro" id="IPR044837">
    <property type="entry name" value="REM16-like"/>
</dbReference>
<evidence type="ECO:0000256" key="4">
    <source>
        <dbReference type="ARBA" id="ARBA00023163"/>
    </source>
</evidence>
<keyword evidence="9" id="KW-1185">Reference proteome</keyword>
<dbReference type="InterPro" id="IPR003340">
    <property type="entry name" value="B3_DNA-bd"/>
</dbReference>
<evidence type="ECO:0000259" key="7">
    <source>
        <dbReference type="PROSITE" id="PS50863"/>
    </source>
</evidence>
<protein>
    <recommendedName>
        <fullName evidence="7">TF-B3 domain-containing protein</fullName>
    </recommendedName>
</protein>
<dbReference type="PANTHER" id="PTHR31391:SF106">
    <property type="entry name" value="B3 DOMAIN-CONTAINING PROTEIN OS01G0723500"/>
    <property type="match status" value="1"/>
</dbReference>
<dbReference type="PROSITE" id="PS50863">
    <property type="entry name" value="B3"/>
    <property type="match status" value="3"/>
</dbReference>
<sequence length="441" mass="50422">MFEFYKIIHPSTTPDECITLPLKFVRKFGNELSDVALLEVPGGKSWHVELRKTDGRILFHNGWEEFVDYYSISIGHFLVFKYRGNSNFHVLIFDMTCCEISYPPNVDDLEELNSGKDTEDGSTPGILDVSSDGQNSLIKEEELDGMSSRKRTAFTRSSAARKSKVIAQEENEAIGVPSSLNLDHPSFSVVMKPSYLKKGNYTTVPLSFVRRHLENGLGSLILEDSDRRKWPVSFRYYKGHCAHLCSGWPVFVKANRLKLGDVCVFEKIESSLLKVHIIRNHESLTPTTLKMEEGHQSSEKQENSGSVRIGNRHSCTKASVPPKVMNEAIAESRLLKLKHPSFEVVMKPAYLNCGSSQPFPMKFIREYMEKEFSNVTLQVSDVERTWPVGVLTYPKYARLSRGWRNFVSENNIKEEDVCVFELIDKEDCVFKVHILKNRRTY</sequence>
<evidence type="ECO:0000256" key="2">
    <source>
        <dbReference type="ARBA" id="ARBA00023015"/>
    </source>
</evidence>
<feature type="region of interest" description="Disordered" evidence="6">
    <location>
        <begin position="288"/>
        <end position="314"/>
    </location>
</feature>
<proteinExistence type="predicted"/>
<dbReference type="AlphaFoldDB" id="A0A835HQ87"/>
<dbReference type="SUPFAM" id="SSF101936">
    <property type="entry name" value="DNA-binding pseudobarrel domain"/>
    <property type="match status" value="3"/>
</dbReference>
<name>A0A835HQ87_9MAGN</name>
<accession>A0A835HQ87</accession>
<evidence type="ECO:0000313" key="9">
    <source>
        <dbReference type="Proteomes" id="UP000631114"/>
    </source>
</evidence>
<feature type="domain" description="TF-B3" evidence="7">
    <location>
        <begin position="342"/>
        <end position="438"/>
    </location>
</feature>
<dbReference type="SMART" id="SM01019">
    <property type="entry name" value="B3"/>
    <property type="match status" value="3"/>
</dbReference>
<dbReference type="EMBL" id="JADFTS010000006">
    <property type="protein sequence ID" value="KAF9603494.1"/>
    <property type="molecule type" value="Genomic_DNA"/>
</dbReference>
<keyword evidence="4" id="KW-0804">Transcription</keyword>
<dbReference type="GO" id="GO:0005634">
    <property type="term" value="C:nucleus"/>
    <property type="evidence" value="ECO:0007669"/>
    <property type="project" value="UniProtKB-SubCell"/>
</dbReference>
<comment type="subcellular location">
    <subcellularLocation>
        <location evidence="1">Nucleus</location>
    </subcellularLocation>
</comment>
<dbReference type="GO" id="GO:0003677">
    <property type="term" value="F:DNA binding"/>
    <property type="evidence" value="ECO:0007669"/>
    <property type="project" value="UniProtKB-KW"/>
</dbReference>
<evidence type="ECO:0000256" key="6">
    <source>
        <dbReference type="SAM" id="MobiDB-lite"/>
    </source>
</evidence>
<feature type="compositionally biased region" description="Basic and acidic residues" evidence="6">
    <location>
        <begin position="290"/>
        <end position="302"/>
    </location>
</feature>
<gene>
    <name evidence="8" type="ORF">IFM89_036767</name>
</gene>
<reference evidence="8 9" key="1">
    <citation type="submission" date="2020-10" db="EMBL/GenBank/DDBJ databases">
        <title>The Coptis chinensis genome and diversification of protoberbering-type alkaloids.</title>
        <authorList>
            <person name="Wang B."/>
            <person name="Shu S."/>
            <person name="Song C."/>
            <person name="Liu Y."/>
        </authorList>
    </citation>
    <scope>NUCLEOTIDE SEQUENCE [LARGE SCALE GENOMIC DNA]</scope>
    <source>
        <strain evidence="8">HL-2020</strain>
        <tissue evidence="8">Leaf</tissue>
    </source>
</reference>
<feature type="domain" description="TF-B3" evidence="7">
    <location>
        <begin position="3"/>
        <end position="96"/>
    </location>
</feature>
<evidence type="ECO:0000313" key="8">
    <source>
        <dbReference type="EMBL" id="KAF9603494.1"/>
    </source>
</evidence>
<organism evidence="8 9">
    <name type="scientific">Coptis chinensis</name>
    <dbReference type="NCBI Taxonomy" id="261450"/>
    <lineage>
        <taxon>Eukaryota</taxon>
        <taxon>Viridiplantae</taxon>
        <taxon>Streptophyta</taxon>
        <taxon>Embryophyta</taxon>
        <taxon>Tracheophyta</taxon>
        <taxon>Spermatophyta</taxon>
        <taxon>Magnoliopsida</taxon>
        <taxon>Ranunculales</taxon>
        <taxon>Ranunculaceae</taxon>
        <taxon>Coptidoideae</taxon>
        <taxon>Coptis</taxon>
    </lineage>
</organism>
<dbReference type="OrthoDB" id="1688597at2759"/>